<protein>
    <recommendedName>
        <fullName evidence="3">DUF2889 domain-containing protein</fullName>
    </recommendedName>
</protein>
<proteinExistence type="predicted"/>
<sequence>MYEQSEKYKVNYIPGKGVEVLGHWKDDMHDIRTRMLIDYYTYTIMEAEVTGPVTPFGEVCQIGLDNMDKMVGVQVGPGFNKIVKQNLMGKSGCTHLGEMVINSFKAGLQAASRIVPDWVEEDDYSNRWSNWAILFKDSCIYFSQPDALHNLQDRVQNGDGPKRQEDSTD</sequence>
<organism evidence="1 2">
    <name type="scientific">Syntrophomonas zehnderi OL-4</name>
    <dbReference type="NCBI Taxonomy" id="690567"/>
    <lineage>
        <taxon>Bacteria</taxon>
        <taxon>Bacillati</taxon>
        <taxon>Bacillota</taxon>
        <taxon>Clostridia</taxon>
        <taxon>Eubacteriales</taxon>
        <taxon>Syntrophomonadaceae</taxon>
        <taxon>Syntrophomonas</taxon>
    </lineage>
</organism>
<evidence type="ECO:0000313" key="2">
    <source>
        <dbReference type="Proteomes" id="UP000045545"/>
    </source>
</evidence>
<dbReference type="OrthoDB" id="2081112at2"/>
<dbReference type="EMBL" id="CGIH01000038">
    <property type="protein sequence ID" value="CFX94370.1"/>
    <property type="molecule type" value="Genomic_DNA"/>
</dbReference>
<dbReference type="Pfam" id="PF11136">
    <property type="entry name" value="DUF2889"/>
    <property type="match status" value="1"/>
</dbReference>
<keyword evidence="2" id="KW-1185">Reference proteome</keyword>
<dbReference type="AlphaFoldDB" id="A0A0E4C9D8"/>
<evidence type="ECO:0000313" key="1">
    <source>
        <dbReference type="EMBL" id="CFX94370.1"/>
    </source>
</evidence>
<dbReference type="RefSeq" id="WP_052729748.1">
    <property type="nucleotide sequence ID" value="NZ_CGIH01000038.1"/>
</dbReference>
<accession>A0A0E4C9D8</accession>
<dbReference type="Proteomes" id="UP000045545">
    <property type="component" value="Unassembled WGS sequence"/>
</dbReference>
<name>A0A0E4C9D8_9FIRM</name>
<dbReference type="InterPro" id="IPR021312">
    <property type="entry name" value="DUF2889"/>
</dbReference>
<evidence type="ECO:0008006" key="3">
    <source>
        <dbReference type="Google" id="ProtNLM"/>
    </source>
</evidence>
<reference evidence="1 2" key="1">
    <citation type="submission" date="2015-03" db="EMBL/GenBank/DDBJ databases">
        <authorList>
            <person name="Murphy D."/>
        </authorList>
    </citation>
    <scope>NUCLEOTIDE SEQUENCE [LARGE SCALE GENOMIC DNA]</scope>
    <source>
        <strain evidence="1 2">OL-4</strain>
    </source>
</reference>
<gene>
    <name evidence="1" type="ORF">2268</name>
</gene>
<dbReference type="STRING" id="690567.2268"/>